<keyword evidence="2" id="KW-1133">Transmembrane helix</keyword>
<dbReference type="PANTHER" id="PTHR37577:SF1">
    <property type="entry name" value="INTEGRAL MEMBRANE PROTEIN"/>
    <property type="match status" value="1"/>
</dbReference>
<dbReference type="PANTHER" id="PTHR37577">
    <property type="entry name" value="INTEGRAL MEMBRANE PROTEIN"/>
    <property type="match status" value="1"/>
</dbReference>
<evidence type="ECO:0000313" key="3">
    <source>
        <dbReference type="EMBL" id="KAK0324194.1"/>
    </source>
</evidence>
<keyword evidence="2" id="KW-0472">Membrane</keyword>
<name>A0AAN6FU09_9PEZI</name>
<protein>
    <submittedName>
        <fullName evidence="3">Uncharacterized protein</fullName>
    </submittedName>
</protein>
<feature type="transmembrane region" description="Helical" evidence="2">
    <location>
        <begin position="279"/>
        <end position="302"/>
    </location>
</feature>
<dbReference type="Proteomes" id="UP001168146">
    <property type="component" value="Unassembled WGS sequence"/>
</dbReference>
<feature type="compositionally biased region" description="Basic and acidic residues" evidence="1">
    <location>
        <begin position="379"/>
        <end position="388"/>
    </location>
</feature>
<accession>A0AAN6FU09</accession>
<feature type="transmembrane region" description="Helical" evidence="2">
    <location>
        <begin position="212"/>
        <end position="231"/>
    </location>
</feature>
<feature type="region of interest" description="Disordered" evidence="1">
    <location>
        <begin position="379"/>
        <end position="398"/>
    </location>
</feature>
<dbReference type="EMBL" id="JASUXU010000010">
    <property type="protein sequence ID" value="KAK0324194.1"/>
    <property type="molecule type" value="Genomic_DNA"/>
</dbReference>
<proteinExistence type="predicted"/>
<keyword evidence="2" id="KW-0812">Transmembrane</keyword>
<reference evidence="3" key="1">
    <citation type="submission" date="2021-12" db="EMBL/GenBank/DDBJ databases">
        <title>Black yeast isolated from Biological Soil Crust.</title>
        <authorList>
            <person name="Kurbessoian T."/>
        </authorList>
    </citation>
    <scope>NUCLEOTIDE SEQUENCE</scope>
    <source>
        <strain evidence="3">CCFEE 5208</strain>
    </source>
</reference>
<feature type="transmembrane region" description="Helical" evidence="2">
    <location>
        <begin position="351"/>
        <end position="371"/>
    </location>
</feature>
<gene>
    <name evidence="3" type="ORF">LTR82_004632</name>
</gene>
<evidence type="ECO:0000313" key="4">
    <source>
        <dbReference type="Proteomes" id="UP001168146"/>
    </source>
</evidence>
<feature type="transmembrane region" description="Helical" evidence="2">
    <location>
        <begin position="309"/>
        <end position="331"/>
    </location>
</feature>
<comment type="caution">
    <text evidence="3">The sequence shown here is derived from an EMBL/GenBank/DDBJ whole genome shotgun (WGS) entry which is preliminary data.</text>
</comment>
<evidence type="ECO:0000256" key="2">
    <source>
        <dbReference type="SAM" id="Phobius"/>
    </source>
</evidence>
<dbReference type="InterPro" id="IPR053018">
    <property type="entry name" value="Elsinochrome_Biosynth-Asso"/>
</dbReference>
<organism evidence="3 4">
    <name type="scientific">Friedmanniomyces endolithicus</name>
    <dbReference type="NCBI Taxonomy" id="329885"/>
    <lineage>
        <taxon>Eukaryota</taxon>
        <taxon>Fungi</taxon>
        <taxon>Dikarya</taxon>
        <taxon>Ascomycota</taxon>
        <taxon>Pezizomycotina</taxon>
        <taxon>Dothideomycetes</taxon>
        <taxon>Dothideomycetidae</taxon>
        <taxon>Mycosphaerellales</taxon>
        <taxon>Teratosphaeriaceae</taxon>
        <taxon>Friedmanniomyces</taxon>
    </lineage>
</organism>
<dbReference type="AlphaFoldDB" id="A0AAN6FU09"/>
<evidence type="ECO:0000256" key="1">
    <source>
        <dbReference type="SAM" id="MobiDB-lite"/>
    </source>
</evidence>
<sequence length="446" mass="48832">MAAAVYVDQCNATFPSNPDIDGDGVLSSFVIMAFVTVVAAVVHVYTPSKPLRTSLKEWLEGEEPTTAGDLDNTPHSTTRLWWHTLAGSLIDPLCDIQTMTGVGIVVAGLSQYSSTTAYDRALVYNYWNITLLSIWTSISDGFETVAEKSFRTASAHDRWGFVRTQVRRSAILVSLVLGLINNIRLTLDDSWDSETSGLCFRYNDYSSRNSQWFWIAGLCLLTARTAVEILFPKATLALDRVDEWASRSERWLIRRTRQAWGDVSAVPMSVSGVQKNGGFVQSCLSFLLTLGWAICVIFWWLLRQFLATWAVGVGTPAVTAVANSAFLAWNMEDVISTKALNIPLAIDSGPPWGFGQVLPMVLLLAVLLTGLDAAREADVEAEEHEKKARSASSTGGESEENLILGALSSNASADASGLQHPVPAHAARHFQPQGVQYRRSFPVRIA</sequence>
<feature type="transmembrane region" description="Helical" evidence="2">
    <location>
        <begin position="25"/>
        <end position="46"/>
    </location>
</feature>